<comment type="caution">
    <text evidence="2">The sequence shown here is derived from an EMBL/GenBank/DDBJ whole genome shotgun (WGS) entry which is preliminary data.</text>
</comment>
<evidence type="ECO:0000313" key="3">
    <source>
        <dbReference type="Proteomes" id="UP001160148"/>
    </source>
</evidence>
<name>A0AAV0XF28_9HEMI</name>
<dbReference type="EMBL" id="CARXXK010000004">
    <property type="protein sequence ID" value="CAI6366161.1"/>
    <property type="molecule type" value="Genomic_DNA"/>
</dbReference>
<keyword evidence="3" id="KW-1185">Reference proteome</keyword>
<dbReference type="AlphaFoldDB" id="A0AAV0XF28"/>
<protein>
    <submittedName>
        <fullName evidence="2">Uncharacterized protein</fullName>
    </submittedName>
</protein>
<sequence>MENYKTEKSCNEEGGTTLPPRQQLHRSRCLGQTAMETRWYHLGTSTTHIEASNQRRIKKCSMNQKRTRYRFMWVLAEG</sequence>
<dbReference type="Proteomes" id="UP001160148">
    <property type="component" value="Unassembled WGS sequence"/>
</dbReference>
<evidence type="ECO:0000256" key="1">
    <source>
        <dbReference type="SAM" id="MobiDB-lite"/>
    </source>
</evidence>
<accession>A0AAV0XF28</accession>
<feature type="region of interest" description="Disordered" evidence="1">
    <location>
        <begin position="1"/>
        <end position="23"/>
    </location>
</feature>
<proteinExistence type="predicted"/>
<feature type="compositionally biased region" description="Basic and acidic residues" evidence="1">
    <location>
        <begin position="1"/>
        <end position="11"/>
    </location>
</feature>
<reference evidence="2 3" key="1">
    <citation type="submission" date="2023-01" db="EMBL/GenBank/DDBJ databases">
        <authorList>
            <person name="Whitehead M."/>
        </authorList>
    </citation>
    <scope>NUCLEOTIDE SEQUENCE [LARGE SCALE GENOMIC DNA]</scope>
</reference>
<organism evidence="2 3">
    <name type="scientific">Macrosiphum euphorbiae</name>
    <name type="common">potato aphid</name>
    <dbReference type="NCBI Taxonomy" id="13131"/>
    <lineage>
        <taxon>Eukaryota</taxon>
        <taxon>Metazoa</taxon>
        <taxon>Ecdysozoa</taxon>
        <taxon>Arthropoda</taxon>
        <taxon>Hexapoda</taxon>
        <taxon>Insecta</taxon>
        <taxon>Pterygota</taxon>
        <taxon>Neoptera</taxon>
        <taxon>Paraneoptera</taxon>
        <taxon>Hemiptera</taxon>
        <taxon>Sternorrhyncha</taxon>
        <taxon>Aphidomorpha</taxon>
        <taxon>Aphidoidea</taxon>
        <taxon>Aphididae</taxon>
        <taxon>Macrosiphini</taxon>
        <taxon>Macrosiphum</taxon>
    </lineage>
</organism>
<evidence type="ECO:0000313" key="2">
    <source>
        <dbReference type="EMBL" id="CAI6366161.1"/>
    </source>
</evidence>
<gene>
    <name evidence="2" type="ORF">MEUPH1_LOCUS20778</name>
</gene>